<gene>
    <name evidence="1" type="ORF">A4A58_23600</name>
</gene>
<dbReference type="EMBL" id="LVYV01000005">
    <property type="protein sequence ID" value="KZD24140.1"/>
    <property type="molecule type" value="Genomic_DNA"/>
</dbReference>
<organism evidence="1 2">
    <name type="scientific">Tardiphaga robiniae</name>
    <dbReference type="NCBI Taxonomy" id="943830"/>
    <lineage>
        <taxon>Bacteria</taxon>
        <taxon>Pseudomonadati</taxon>
        <taxon>Pseudomonadota</taxon>
        <taxon>Alphaproteobacteria</taxon>
        <taxon>Hyphomicrobiales</taxon>
        <taxon>Nitrobacteraceae</taxon>
        <taxon>Tardiphaga</taxon>
    </lineage>
</organism>
<evidence type="ECO:0008006" key="3">
    <source>
        <dbReference type="Google" id="ProtNLM"/>
    </source>
</evidence>
<comment type="caution">
    <text evidence="1">The sequence shown here is derived from an EMBL/GenBank/DDBJ whole genome shotgun (WGS) entry which is preliminary data.</text>
</comment>
<dbReference type="OrthoDB" id="7412671at2"/>
<accession>A0A164A1Z0</accession>
<protein>
    <recommendedName>
        <fullName evidence="3">(2Fe-2S) ferredoxin domain-containing protein</fullName>
    </recommendedName>
</protein>
<dbReference type="STRING" id="943830.A4A58_23600"/>
<sequence length="104" mass="11070">MASKPVVTARLRRASPVLVCKKCLGRIDDGKALRKSLKSDLKRRSAKQDVKSPRVVLTSCLGICPKRAVVVANAATLQNGQYLLLSGADASAEAVTALMPDRVP</sequence>
<evidence type="ECO:0000313" key="2">
    <source>
        <dbReference type="Proteomes" id="UP000076574"/>
    </source>
</evidence>
<dbReference type="Proteomes" id="UP000076574">
    <property type="component" value="Unassembled WGS sequence"/>
</dbReference>
<proteinExistence type="predicted"/>
<dbReference type="AlphaFoldDB" id="A0A164A1Z0"/>
<reference evidence="1 2" key="1">
    <citation type="submission" date="2016-03" db="EMBL/GenBank/DDBJ databases">
        <title>Microsymbionts genomes from the relict species Vavilovia formosa (Stev.) Fed.</title>
        <authorList>
            <person name="Kopat V."/>
            <person name="Chirak E."/>
            <person name="Kimeklis A."/>
            <person name="Andronov E."/>
        </authorList>
    </citation>
    <scope>NUCLEOTIDE SEQUENCE [LARGE SCALE GENOMIC DNA]</scope>
    <source>
        <strain evidence="1 2">Vaf07</strain>
    </source>
</reference>
<name>A0A164A1Z0_9BRAD</name>
<keyword evidence="2" id="KW-1185">Reference proteome</keyword>
<dbReference type="RefSeq" id="WP_068731176.1">
    <property type="nucleotide sequence ID" value="NZ_LVYV01000005.1"/>
</dbReference>
<evidence type="ECO:0000313" key="1">
    <source>
        <dbReference type="EMBL" id="KZD24140.1"/>
    </source>
</evidence>